<dbReference type="Pfam" id="PF00425">
    <property type="entry name" value="Chorismate_bind"/>
    <property type="match status" value="1"/>
</dbReference>
<keyword evidence="5" id="KW-0460">Magnesium</keyword>
<reference evidence="11 12" key="1">
    <citation type="submission" date="2018-06" db="EMBL/GenBank/DDBJ databases">
        <authorList>
            <consortium name="Pathogen Informatics"/>
            <person name="Doyle S."/>
        </authorList>
    </citation>
    <scope>NUCLEOTIDE SEQUENCE [LARGE SCALE GENOMIC DNA]</scope>
    <source>
        <strain evidence="11 12">NCTC13832</strain>
    </source>
</reference>
<evidence type="ECO:0000256" key="1">
    <source>
        <dbReference type="ARBA" id="ARBA00001946"/>
    </source>
</evidence>
<comment type="catalytic activity">
    <reaction evidence="8">
        <text>chorismate + L-glutamine = anthranilate + pyruvate + L-glutamate + H(+)</text>
        <dbReference type="Rhea" id="RHEA:21732"/>
        <dbReference type="ChEBI" id="CHEBI:15361"/>
        <dbReference type="ChEBI" id="CHEBI:15378"/>
        <dbReference type="ChEBI" id="CHEBI:16567"/>
        <dbReference type="ChEBI" id="CHEBI:29748"/>
        <dbReference type="ChEBI" id="CHEBI:29985"/>
        <dbReference type="ChEBI" id="CHEBI:58359"/>
        <dbReference type="EC" id="4.1.3.27"/>
    </reaction>
</comment>
<protein>
    <recommendedName>
        <fullName evidence="3">Anthranilate synthase component 1</fullName>
    </recommendedName>
</protein>
<comment type="function">
    <text evidence="7">Part of a heterotetrameric complex that catalyzes the two-step biosynthesis of anthranilate, an intermediate in the biosynthesis of L-tryptophan. In the first step, the glutamine-binding beta subunit (TrpG) of anthranilate synthase (AS) provides the glutamine amidotransferase activity which generates ammonia as a substrate that, along with chorismate, is used in the second step, catalyzed by the large alpha subunit of AS (TrpE) to produce anthranilate. In the absence of TrpG, TrpE can synthesize anthranilate directly from chorismate and high concentrations of ammonia.</text>
</comment>
<dbReference type="NCBIfam" id="NF010082">
    <property type="entry name" value="PRK13567.1"/>
    <property type="match status" value="1"/>
</dbReference>
<evidence type="ECO:0000256" key="2">
    <source>
        <dbReference type="ARBA" id="ARBA00011575"/>
    </source>
</evidence>
<evidence type="ECO:0000256" key="5">
    <source>
        <dbReference type="ARBA" id="ARBA00022842"/>
    </source>
</evidence>
<evidence type="ECO:0000256" key="4">
    <source>
        <dbReference type="ARBA" id="ARBA00022723"/>
    </source>
</evidence>
<evidence type="ECO:0000256" key="3">
    <source>
        <dbReference type="ARBA" id="ARBA00020653"/>
    </source>
</evidence>
<dbReference type="GO" id="GO:0004049">
    <property type="term" value="F:anthranilate synthase activity"/>
    <property type="evidence" value="ECO:0007669"/>
    <property type="project" value="UniProtKB-EC"/>
</dbReference>
<name>A0A380GX68_9STAP</name>
<feature type="domain" description="Chorismate-utilising enzyme C-terminal" evidence="9">
    <location>
        <begin position="202"/>
        <end position="461"/>
    </location>
</feature>
<evidence type="ECO:0000256" key="6">
    <source>
        <dbReference type="ARBA" id="ARBA00023239"/>
    </source>
</evidence>
<dbReference type="Pfam" id="PF04715">
    <property type="entry name" value="Anth_synt_I_N"/>
    <property type="match status" value="1"/>
</dbReference>
<evidence type="ECO:0000313" key="11">
    <source>
        <dbReference type="EMBL" id="SUM58394.1"/>
    </source>
</evidence>
<dbReference type="InterPro" id="IPR006805">
    <property type="entry name" value="Anth_synth_I_N"/>
</dbReference>
<evidence type="ECO:0000259" key="9">
    <source>
        <dbReference type="Pfam" id="PF00425"/>
    </source>
</evidence>
<comment type="cofactor">
    <cofactor evidence="1">
        <name>Mg(2+)</name>
        <dbReference type="ChEBI" id="CHEBI:18420"/>
    </cofactor>
</comment>
<organism evidence="11 12">
    <name type="scientific">Staphylococcus microti</name>
    <dbReference type="NCBI Taxonomy" id="569857"/>
    <lineage>
        <taxon>Bacteria</taxon>
        <taxon>Bacillati</taxon>
        <taxon>Bacillota</taxon>
        <taxon>Bacilli</taxon>
        <taxon>Bacillales</taxon>
        <taxon>Staphylococcaceae</taxon>
        <taxon>Staphylococcus</taxon>
    </lineage>
</organism>
<dbReference type="Proteomes" id="UP000254100">
    <property type="component" value="Unassembled WGS sequence"/>
</dbReference>
<sequence length="470" mass="53628">MIKMEVYYRVIDAPVNPETLARHKQHKILFESATTKQTKGRYSILAFDVYGEIILTDSALTVKTPQQTEVIETQPLEALKARVADTKVSIDDEQLEGLPFVSGFMGAFSFDFVRHAYPILQQYPIKGSGEDVHLYMVEQVYVFDHFKECVYVVATNLFSGVSKEVLQQRVMQMIDEFQYVELFETPLTEQLPAKQITTSVDDETFKQYVSDFKNYICQGDMFQAVPSRIYRYEHHFGKSRDAYTFRLFQRLKRNNPSPYLFYVNMGEDVLVGSSPESFVKVKGLEVMTNPIAGTIRRGQDEREDVQLAETLLSDEKELSEHRMLVDLGRNDILRIAEPGSLKIPKLMTIERYEHVMHIVSEVTGRLPEDYSPIDVIASLLPTGTVSGAPKLRAIQRIYEQQPIRRGVYSGGVGYINCNHDLDLALAIRTMVIDETHVHVEAGCGVVYDSVPEKELEETRLKAKSLLEVEL</sequence>
<dbReference type="Gene3D" id="3.60.120.10">
    <property type="entry name" value="Anthranilate synthase"/>
    <property type="match status" value="1"/>
</dbReference>
<dbReference type="InterPro" id="IPR015890">
    <property type="entry name" value="Chorismate_C"/>
</dbReference>
<feature type="domain" description="Anthranilate synthase component I N-terminal" evidence="10">
    <location>
        <begin position="21"/>
        <end position="152"/>
    </location>
</feature>
<comment type="subunit">
    <text evidence="2">Heterotetramer consisting of two non-identical subunits: a beta subunit (TrpG) and a large alpha subunit (TrpE).</text>
</comment>
<proteinExistence type="predicted"/>
<dbReference type="GO" id="GO:0000162">
    <property type="term" value="P:L-tryptophan biosynthetic process"/>
    <property type="evidence" value="ECO:0007669"/>
    <property type="project" value="TreeGrafter"/>
</dbReference>
<keyword evidence="4" id="KW-0479">Metal-binding</keyword>
<evidence type="ECO:0000313" key="12">
    <source>
        <dbReference type="Proteomes" id="UP000254100"/>
    </source>
</evidence>
<dbReference type="AlphaFoldDB" id="A0A380GX68"/>
<dbReference type="PANTHER" id="PTHR11236:SF48">
    <property type="entry name" value="ISOCHORISMATE SYNTHASE MENF"/>
    <property type="match status" value="1"/>
</dbReference>
<dbReference type="InterPro" id="IPR005801">
    <property type="entry name" value="ADC_synthase"/>
</dbReference>
<dbReference type="EMBL" id="UHDT01000001">
    <property type="protein sequence ID" value="SUM58394.1"/>
    <property type="molecule type" value="Genomic_DNA"/>
</dbReference>
<evidence type="ECO:0000256" key="8">
    <source>
        <dbReference type="ARBA" id="ARBA00047683"/>
    </source>
</evidence>
<dbReference type="SUPFAM" id="SSF56322">
    <property type="entry name" value="ADC synthase"/>
    <property type="match status" value="1"/>
</dbReference>
<dbReference type="PANTHER" id="PTHR11236">
    <property type="entry name" value="AMINOBENZOATE/ANTHRANILATE SYNTHASE"/>
    <property type="match status" value="1"/>
</dbReference>
<keyword evidence="6 11" id="KW-0456">Lyase</keyword>
<evidence type="ECO:0000259" key="10">
    <source>
        <dbReference type="Pfam" id="PF04715"/>
    </source>
</evidence>
<accession>A0A380GX68</accession>
<dbReference type="InterPro" id="IPR019999">
    <property type="entry name" value="Anth_synth_I-like"/>
</dbReference>
<dbReference type="PRINTS" id="PR00095">
    <property type="entry name" value="ANTSNTHASEI"/>
</dbReference>
<dbReference type="GO" id="GO:0046872">
    <property type="term" value="F:metal ion binding"/>
    <property type="evidence" value="ECO:0007669"/>
    <property type="project" value="UniProtKB-KW"/>
</dbReference>
<evidence type="ECO:0000256" key="7">
    <source>
        <dbReference type="ARBA" id="ARBA00025634"/>
    </source>
</evidence>
<gene>
    <name evidence="11" type="primary">trpE</name>
    <name evidence="11" type="ORF">NCTC13832_02142</name>
</gene>